<dbReference type="GO" id="GO:0015184">
    <property type="term" value="F:L-cystine transmembrane transporter activity"/>
    <property type="evidence" value="ECO:0007669"/>
    <property type="project" value="TreeGrafter"/>
</dbReference>
<evidence type="ECO:0000313" key="7">
    <source>
        <dbReference type="EnsemblProtists" id="EOD39122"/>
    </source>
</evidence>
<reference evidence="7" key="2">
    <citation type="submission" date="2024-10" db="UniProtKB">
        <authorList>
            <consortium name="EnsemblProtists"/>
        </authorList>
    </citation>
    <scope>IDENTIFICATION</scope>
</reference>
<dbReference type="EnsemblProtists" id="EOD39122">
    <property type="protein sequence ID" value="EOD39122"/>
    <property type="gene ID" value="EMIHUDRAFT_260514"/>
</dbReference>
<dbReference type="InterPro" id="IPR006603">
    <property type="entry name" value="PQ-loop_rpt"/>
</dbReference>
<dbReference type="GO" id="GO:0005774">
    <property type="term" value="C:vacuolar membrane"/>
    <property type="evidence" value="ECO:0007669"/>
    <property type="project" value="TreeGrafter"/>
</dbReference>
<evidence type="ECO:0000256" key="6">
    <source>
        <dbReference type="ARBA" id="ARBA00023136"/>
    </source>
</evidence>
<dbReference type="GeneID" id="17284394"/>
<dbReference type="PANTHER" id="PTHR13131:SF5">
    <property type="entry name" value="CYSTINOSIN"/>
    <property type="match status" value="1"/>
</dbReference>
<dbReference type="HOGENOM" id="CLU_2629427_0_0_1"/>
<dbReference type="InterPro" id="IPR005282">
    <property type="entry name" value="LC_transporter"/>
</dbReference>
<dbReference type="PaxDb" id="2903-EOD39122"/>
<dbReference type="RefSeq" id="XP_005791551.1">
    <property type="nucleotide sequence ID" value="XM_005791494.1"/>
</dbReference>
<dbReference type="GO" id="GO:0012505">
    <property type="term" value="C:endomembrane system"/>
    <property type="evidence" value="ECO:0007669"/>
    <property type="project" value="UniProtKB-SubCell"/>
</dbReference>
<keyword evidence="4" id="KW-0677">Repeat</keyword>
<evidence type="ECO:0000256" key="1">
    <source>
        <dbReference type="ARBA" id="ARBA00004127"/>
    </source>
</evidence>
<dbReference type="Pfam" id="PF04193">
    <property type="entry name" value="PQ-loop"/>
    <property type="match status" value="1"/>
</dbReference>
<keyword evidence="2" id="KW-0813">Transport</keyword>
<name>A0A0D3KTN7_EMIH1</name>
<evidence type="ECO:0000256" key="2">
    <source>
        <dbReference type="ARBA" id="ARBA00022448"/>
    </source>
</evidence>
<proteinExistence type="predicted"/>
<keyword evidence="5" id="KW-1133">Transmembrane helix</keyword>
<accession>A0A0D3KTN7</accession>
<keyword evidence="6" id="KW-0472">Membrane</keyword>
<dbReference type="AlphaFoldDB" id="A0A0D3KTN7"/>
<dbReference type="Proteomes" id="UP000013827">
    <property type="component" value="Unassembled WGS sequence"/>
</dbReference>
<sequence>ARPIRWLDWLAYLNALAAVKLGVTLVKYLPQLLLNARRRSTAGWVAAFHLCLAPFSFRQLLLDAGCSDDWSAASGGPL</sequence>
<keyword evidence="3" id="KW-0812">Transmembrane</keyword>
<dbReference type="KEGG" id="ehx:EMIHUDRAFT_260514"/>
<evidence type="ECO:0000256" key="4">
    <source>
        <dbReference type="ARBA" id="ARBA00022737"/>
    </source>
</evidence>
<reference evidence="8" key="1">
    <citation type="journal article" date="2013" name="Nature">
        <title>Pan genome of the phytoplankton Emiliania underpins its global distribution.</title>
        <authorList>
            <person name="Read B.A."/>
            <person name="Kegel J."/>
            <person name="Klute M.J."/>
            <person name="Kuo A."/>
            <person name="Lefebvre S.C."/>
            <person name="Maumus F."/>
            <person name="Mayer C."/>
            <person name="Miller J."/>
            <person name="Monier A."/>
            <person name="Salamov A."/>
            <person name="Young J."/>
            <person name="Aguilar M."/>
            <person name="Claverie J.M."/>
            <person name="Frickenhaus S."/>
            <person name="Gonzalez K."/>
            <person name="Herman E.K."/>
            <person name="Lin Y.C."/>
            <person name="Napier J."/>
            <person name="Ogata H."/>
            <person name="Sarno A.F."/>
            <person name="Shmutz J."/>
            <person name="Schroeder D."/>
            <person name="de Vargas C."/>
            <person name="Verret F."/>
            <person name="von Dassow P."/>
            <person name="Valentin K."/>
            <person name="Van de Peer Y."/>
            <person name="Wheeler G."/>
            <person name="Dacks J.B."/>
            <person name="Delwiche C.F."/>
            <person name="Dyhrman S.T."/>
            <person name="Glockner G."/>
            <person name="John U."/>
            <person name="Richards T."/>
            <person name="Worden A.Z."/>
            <person name="Zhang X."/>
            <person name="Grigoriev I.V."/>
            <person name="Allen A.E."/>
            <person name="Bidle K."/>
            <person name="Borodovsky M."/>
            <person name="Bowler C."/>
            <person name="Brownlee C."/>
            <person name="Cock J.M."/>
            <person name="Elias M."/>
            <person name="Gladyshev V.N."/>
            <person name="Groth M."/>
            <person name="Guda C."/>
            <person name="Hadaegh A."/>
            <person name="Iglesias-Rodriguez M.D."/>
            <person name="Jenkins J."/>
            <person name="Jones B.M."/>
            <person name="Lawson T."/>
            <person name="Leese F."/>
            <person name="Lindquist E."/>
            <person name="Lobanov A."/>
            <person name="Lomsadze A."/>
            <person name="Malik S.B."/>
            <person name="Marsh M.E."/>
            <person name="Mackinder L."/>
            <person name="Mock T."/>
            <person name="Mueller-Roeber B."/>
            <person name="Pagarete A."/>
            <person name="Parker M."/>
            <person name="Probert I."/>
            <person name="Quesneville H."/>
            <person name="Raines C."/>
            <person name="Rensing S.A."/>
            <person name="Riano-Pachon D.M."/>
            <person name="Richier S."/>
            <person name="Rokitta S."/>
            <person name="Shiraiwa Y."/>
            <person name="Soanes D.M."/>
            <person name="van der Giezen M."/>
            <person name="Wahlund T.M."/>
            <person name="Williams B."/>
            <person name="Wilson W."/>
            <person name="Wolfe G."/>
            <person name="Wurch L.L."/>
        </authorList>
    </citation>
    <scope>NUCLEOTIDE SEQUENCE</scope>
</reference>
<evidence type="ECO:0008006" key="9">
    <source>
        <dbReference type="Google" id="ProtNLM"/>
    </source>
</evidence>
<organism evidence="7 8">
    <name type="scientific">Emiliania huxleyi (strain CCMP1516)</name>
    <dbReference type="NCBI Taxonomy" id="280463"/>
    <lineage>
        <taxon>Eukaryota</taxon>
        <taxon>Haptista</taxon>
        <taxon>Haptophyta</taxon>
        <taxon>Prymnesiophyceae</taxon>
        <taxon>Isochrysidales</taxon>
        <taxon>Noelaerhabdaceae</taxon>
        <taxon>Emiliania</taxon>
    </lineage>
</organism>
<evidence type="ECO:0000313" key="8">
    <source>
        <dbReference type="Proteomes" id="UP000013827"/>
    </source>
</evidence>
<keyword evidence="8" id="KW-1185">Reference proteome</keyword>
<comment type="subcellular location">
    <subcellularLocation>
        <location evidence="1">Endomembrane system</location>
        <topology evidence="1">Multi-pass membrane protein</topology>
    </subcellularLocation>
</comment>
<protein>
    <recommendedName>
        <fullName evidence="9">Alpha-1,3-glucosyltransferase</fullName>
    </recommendedName>
</protein>
<evidence type="ECO:0000256" key="3">
    <source>
        <dbReference type="ARBA" id="ARBA00022692"/>
    </source>
</evidence>
<dbReference type="PANTHER" id="PTHR13131">
    <property type="entry name" value="CYSTINOSIN"/>
    <property type="match status" value="1"/>
</dbReference>
<evidence type="ECO:0000256" key="5">
    <source>
        <dbReference type="ARBA" id="ARBA00022989"/>
    </source>
</evidence>